<keyword evidence="1" id="KW-0560">Oxidoreductase</keyword>
<evidence type="ECO:0000259" key="3">
    <source>
        <dbReference type="Pfam" id="PF01266"/>
    </source>
</evidence>
<dbReference type="GO" id="GO:0005737">
    <property type="term" value="C:cytoplasm"/>
    <property type="evidence" value="ECO:0007669"/>
    <property type="project" value="TreeGrafter"/>
</dbReference>
<keyword evidence="2" id="KW-0472">Membrane</keyword>
<dbReference type="EMBL" id="NTBI01000008">
    <property type="protein sequence ID" value="PAX16298.1"/>
    <property type="molecule type" value="Genomic_DNA"/>
</dbReference>
<dbReference type="SUPFAM" id="SSF51905">
    <property type="entry name" value="FAD/NAD(P)-binding domain"/>
    <property type="match status" value="1"/>
</dbReference>
<dbReference type="EMBL" id="NSJF01000004">
    <property type="protein sequence ID" value="PAT34392.1"/>
    <property type="molecule type" value="Genomic_DNA"/>
</dbReference>
<dbReference type="Proteomes" id="UP000217999">
    <property type="component" value="Unassembled WGS sequence"/>
</dbReference>
<dbReference type="Pfam" id="PF01266">
    <property type="entry name" value="DAO"/>
    <property type="match status" value="1"/>
</dbReference>
<evidence type="ECO:0000313" key="4">
    <source>
        <dbReference type="EMBL" id="PAT34392.1"/>
    </source>
</evidence>
<dbReference type="InterPro" id="IPR006076">
    <property type="entry name" value="FAD-dep_OxRdtase"/>
</dbReference>
<gene>
    <name evidence="4" type="ORF">CK620_09270</name>
    <name evidence="5" type="ORF">CLI92_09700</name>
</gene>
<comment type="caution">
    <text evidence="4">The sequence shown here is derived from an EMBL/GenBank/DDBJ whole genome shotgun (WGS) entry which is preliminary data.</text>
</comment>
<feature type="transmembrane region" description="Helical" evidence="2">
    <location>
        <begin position="21"/>
        <end position="39"/>
    </location>
</feature>
<dbReference type="InterPro" id="IPR036188">
    <property type="entry name" value="FAD/NAD-bd_sf"/>
</dbReference>
<sequence length="392" mass="43964">MTCSLLHLFQRRLLRKMTKKYDIIIVGAGAAGLMAALKLSQLGLSVVVLEQKSLLASGPSTRNEGWLHRGSYHAISIRDRINALQVAQRCIYGHEQLRRFAPEAIEDADKNPIALLRDGNRLNDVISRWEEADVAFKQISSEKATHLVPSGDFSRAAALFEVKDVSINTRLLYRKLFSMAKAIGCKFLINHTIVRSEGLTLDVEDPFGERLSLSGQRIIYTTGAGTKSIYSKLHNFEIPMRYWKSHLVVTRRLAPMGIFYLDPQEAAMMHHGEFSVIGFNEDAILCESPSYDVILSRAKNLRQGISRIFPSWNDPSSMDISCVKVDLLDHENTARSLNVAIQEPIPGHIIALPGKLTETPYLTDVLVSMIHHEIDDNQISPRPCDNYSQTTP</sequence>
<keyword evidence="2" id="KW-1133">Transmembrane helix</keyword>
<dbReference type="AlphaFoldDB" id="A0A2A2A9E0"/>
<evidence type="ECO:0000256" key="2">
    <source>
        <dbReference type="SAM" id="Phobius"/>
    </source>
</evidence>
<accession>A0A2A2T4E6</accession>
<name>A0A2A2A9E0_9BURK</name>
<accession>A0A2A2A9E0</accession>
<organism evidence="4 7">
    <name type="scientific">Vandammella animalimorsus</name>
    <dbReference type="NCBI Taxonomy" id="2029117"/>
    <lineage>
        <taxon>Bacteria</taxon>
        <taxon>Pseudomonadati</taxon>
        <taxon>Pseudomonadota</taxon>
        <taxon>Betaproteobacteria</taxon>
        <taxon>Burkholderiales</taxon>
        <taxon>Comamonadaceae</taxon>
        <taxon>Vandammella</taxon>
    </lineage>
</organism>
<evidence type="ECO:0000313" key="7">
    <source>
        <dbReference type="Proteomes" id="UP000217999"/>
    </source>
</evidence>
<evidence type="ECO:0000313" key="6">
    <source>
        <dbReference type="Proteomes" id="UP000217780"/>
    </source>
</evidence>
<reference evidence="6 7" key="1">
    <citation type="submission" date="2017-08" db="EMBL/GenBank/DDBJ databases">
        <title>WGS of Clinical strains of the CDC Group NO-1 linked to zoonotic infections in humans.</title>
        <authorList>
            <person name="Bernier A.-M."/>
            <person name="Bernard K."/>
        </authorList>
    </citation>
    <scope>NUCLEOTIDE SEQUENCE [LARGE SCALE GENOMIC DNA]</scope>
    <source>
        <strain evidence="4 7">NML03-0146</strain>
        <strain evidence="5 6">NML91-0035</strain>
    </source>
</reference>
<dbReference type="PANTHER" id="PTHR13847">
    <property type="entry name" value="SARCOSINE DEHYDROGENASE-RELATED"/>
    <property type="match status" value="1"/>
</dbReference>
<dbReference type="Gene3D" id="3.30.9.10">
    <property type="entry name" value="D-Amino Acid Oxidase, subunit A, domain 2"/>
    <property type="match status" value="1"/>
</dbReference>
<protein>
    <recommendedName>
        <fullName evidence="3">FAD dependent oxidoreductase domain-containing protein</fullName>
    </recommendedName>
</protein>
<evidence type="ECO:0000256" key="1">
    <source>
        <dbReference type="ARBA" id="ARBA00023002"/>
    </source>
</evidence>
<evidence type="ECO:0000313" key="5">
    <source>
        <dbReference type="EMBL" id="PAX16298.1"/>
    </source>
</evidence>
<feature type="domain" description="FAD dependent oxidoreductase" evidence="3">
    <location>
        <begin position="22"/>
        <end position="311"/>
    </location>
</feature>
<dbReference type="Proteomes" id="UP000217780">
    <property type="component" value="Unassembled WGS sequence"/>
</dbReference>
<proteinExistence type="predicted"/>
<dbReference type="Gene3D" id="3.50.50.60">
    <property type="entry name" value="FAD/NAD(P)-binding domain"/>
    <property type="match status" value="1"/>
</dbReference>
<dbReference type="GO" id="GO:0016491">
    <property type="term" value="F:oxidoreductase activity"/>
    <property type="evidence" value="ECO:0007669"/>
    <property type="project" value="UniProtKB-KW"/>
</dbReference>
<keyword evidence="2" id="KW-0812">Transmembrane</keyword>